<dbReference type="OrthoDB" id="9023254at2"/>
<gene>
    <name evidence="1" type="ORF">AWB75_00922</name>
</gene>
<evidence type="ECO:0000313" key="1">
    <source>
        <dbReference type="EMBL" id="SAK46396.1"/>
    </source>
</evidence>
<protein>
    <submittedName>
        <fullName evidence="1">Uncharacterized protein</fullName>
    </submittedName>
</protein>
<dbReference type="Proteomes" id="UP000054870">
    <property type="component" value="Unassembled WGS sequence"/>
</dbReference>
<dbReference type="AlphaFoldDB" id="A0A157ZLN2"/>
<name>A0A157ZLN2_9BURK</name>
<dbReference type="RefSeq" id="WP_061122902.1">
    <property type="nucleotide sequence ID" value="NZ_FCOF02000003.1"/>
</dbReference>
<comment type="caution">
    <text evidence="1">The sequence shown here is derived from an EMBL/GenBank/DDBJ whole genome shotgun (WGS) entry which is preliminary data.</text>
</comment>
<evidence type="ECO:0000313" key="2">
    <source>
        <dbReference type="Proteomes" id="UP000054870"/>
    </source>
</evidence>
<sequence>MNKIRRVGTALGAVLVIAGFSFYHSPDFDTSQAAMDRATVDCLARELTHDEKARIARLTAVHDRESIDPVYADSLARCVVRSDQWDRSPQLVASARHLLSQDPEFKRLLNARSMELAQRP</sequence>
<accession>A0A157ZLN2</accession>
<proteinExistence type="predicted"/>
<reference evidence="1" key="1">
    <citation type="submission" date="2016-01" db="EMBL/GenBank/DDBJ databases">
        <authorList>
            <person name="Peeters C."/>
        </authorList>
    </citation>
    <scope>NUCLEOTIDE SEQUENCE [LARGE SCALE GENOMIC DNA]</scope>
    <source>
        <strain evidence="1">LMG 29318</strain>
    </source>
</reference>
<keyword evidence="2" id="KW-1185">Reference proteome</keyword>
<dbReference type="EMBL" id="FCOF02000003">
    <property type="protein sequence ID" value="SAK46396.1"/>
    <property type="molecule type" value="Genomic_DNA"/>
</dbReference>
<organism evidence="1 2">
    <name type="scientific">Caballeronia catudaia</name>
    <dbReference type="NCBI Taxonomy" id="1777136"/>
    <lineage>
        <taxon>Bacteria</taxon>
        <taxon>Pseudomonadati</taxon>
        <taxon>Pseudomonadota</taxon>
        <taxon>Betaproteobacteria</taxon>
        <taxon>Burkholderiales</taxon>
        <taxon>Burkholderiaceae</taxon>
        <taxon>Caballeronia</taxon>
    </lineage>
</organism>